<protein>
    <submittedName>
        <fullName evidence="8">2OG-Fe(II) oxygenase</fullName>
    </submittedName>
</protein>
<keyword evidence="3" id="KW-0847">Vitamin C</keyword>
<dbReference type="SMART" id="SM00702">
    <property type="entry name" value="P4Hc"/>
    <property type="match status" value="1"/>
</dbReference>
<dbReference type="PROSITE" id="PS51471">
    <property type="entry name" value="FE2OG_OXY"/>
    <property type="match status" value="1"/>
</dbReference>
<comment type="caution">
    <text evidence="8">The sequence shown here is derived from an EMBL/GenBank/DDBJ whole genome shotgun (WGS) entry which is preliminary data.</text>
</comment>
<evidence type="ECO:0000256" key="6">
    <source>
        <dbReference type="ARBA" id="ARBA00023004"/>
    </source>
</evidence>
<dbReference type="PANTHER" id="PTHR10869:SF246">
    <property type="entry name" value="TRANSMEMBRANE PROLYL 4-HYDROXYLASE"/>
    <property type="match status" value="1"/>
</dbReference>
<dbReference type="GO" id="GO:0005506">
    <property type="term" value="F:iron ion binding"/>
    <property type="evidence" value="ECO:0007669"/>
    <property type="project" value="InterPro"/>
</dbReference>
<keyword evidence="5" id="KW-0560">Oxidoreductase</keyword>
<keyword evidence="9" id="KW-1185">Reference proteome</keyword>
<dbReference type="Gene3D" id="2.60.120.620">
    <property type="entry name" value="q2cbj1_9rhob like domain"/>
    <property type="match status" value="1"/>
</dbReference>
<evidence type="ECO:0000256" key="4">
    <source>
        <dbReference type="ARBA" id="ARBA00022964"/>
    </source>
</evidence>
<dbReference type="InterPro" id="IPR044862">
    <property type="entry name" value="Pro_4_hyd_alph_FE2OG_OXY"/>
</dbReference>
<dbReference type="InterPro" id="IPR005123">
    <property type="entry name" value="Oxoglu/Fe-dep_dioxygenase_dom"/>
</dbReference>
<organism evidence="8 9">
    <name type="scientific">Chitinilyticum piscinae</name>
    <dbReference type="NCBI Taxonomy" id="2866724"/>
    <lineage>
        <taxon>Bacteria</taxon>
        <taxon>Pseudomonadati</taxon>
        <taxon>Pseudomonadota</taxon>
        <taxon>Betaproteobacteria</taxon>
        <taxon>Neisseriales</taxon>
        <taxon>Chitinibacteraceae</taxon>
        <taxon>Chitinilyticum</taxon>
    </lineage>
</organism>
<sequence>MNTITHLTPEWEFWLMENIERGCNSQTLVDAMVAKQFDPLFAGAIVYHYLQSAGRIDGAPVAPQAGAPAAAQRAQASGYRYEKPRIPMDQSVIRAGDRDVRVALRMDKPVVVVFDNVLSHEECDQLIALSRSKLTRSATVDPTTGQDMVIADRSSHGTFFRLREDDFIARIDERLAALMHWPITHAEDMQILNYQPGAEYKPHYDYFPPQDAGSNQHLSTAGQRVSTLVMYLNDVEEGGETVFPELGVAVPPRKGSAVYFEYCNSRSQVDPLTLHGGAPVRKGEKWIATKWLRERPFPHLLEQEAQRNGA</sequence>
<dbReference type="Proteomes" id="UP000604481">
    <property type="component" value="Unassembled WGS sequence"/>
</dbReference>
<dbReference type="InterPro" id="IPR045054">
    <property type="entry name" value="P4HA-like"/>
</dbReference>
<dbReference type="EMBL" id="JADFUA010000002">
    <property type="protein sequence ID" value="MBE9608631.1"/>
    <property type="molecule type" value="Genomic_DNA"/>
</dbReference>
<accession>A0A8J7FQ64</accession>
<dbReference type="AlphaFoldDB" id="A0A8J7FQ64"/>
<evidence type="ECO:0000256" key="3">
    <source>
        <dbReference type="ARBA" id="ARBA00022896"/>
    </source>
</evidence>
<name>A0A8J7FQ64_9NEIS</name>
<proteinExistence type="predicted"/>
<evidence type="ECO:0000259" key="7">
    <source>
        <dbReference type="PROSITE" id="PS51471"/>
    </source>
</evidence>
<keyword evidence="2" id="KW-0479">Metal-binding</keyword>
<gene>
    <name evidence="8" type="ORF">INR99_04645</name>
</gene>
<keyword evidence="4" id="KW-0223">Dioxygenase</keyword>
<feature type="domain" description="Fe2OG dioxygenase" evidence="7">
    <location>
        <begin position="185"/>
        <end position="294"/>
    </location>
</feature>
<dbReference type="Pfam" id="PF13640">
    <property type="entry name" value="2OG-FeII_Oxy_3"/>
    <property type="match status" value="1"/>
</dbReference>
<dbReference type="RefSeq" id="WP_194115164.1">
    <property type="nucleotide sequence ID" value="NZ_JADFUA010000002.1"/>
</dbReference>
<reference evidence="8 9" key="1">
    <citation type="submission" date="2020-10" db="EMBL/GenBank/DDBJ databases">
        <title>The genome sequence of Chitinilyticum litopenaei 4Y14.</title>
        <authorList>
            <person name="Liu Y."/>
        </authorList>
    </citation>
    <scope>NUCLEOTIDE SEQUENCE [LARGE SCALE GENOMIC DNA]</scope>
    <source>
        <strain evidence="8 9">4Y14</strain>
    </source>
</reference>
<evidence type="ECO:0000256" key="1">
    <source>
        <dbReference type="ARBA" id="ARBA00001961"/>
    </source>
</evidence>
<evidence type="ECO:0000256" key="5">
    <source>
        <dbReference type="ARBA" id="ARBA00023002"/>
    </source>
</evidence>
<dbReference type="GO" id="GO:0031418">
    <property type="term" value="F:L-ascorbic acid binding"/>
    <property type="evidence" value="ECO:0007669"/>
    <property type="project" value="UniProtKB-KW"/>
</dbReference>
<comment type="cofactor">
    <cofactor evidence="1">
        <name>L-ascorbate</name>
        <dbReference type="ChEBI" id="CHEBI:38290"/>
    </cofactor>
</comment>
<keyword evidence="6" id="KW-0408">Iron</keyword>
<dbReference type="PANTHER" id="PTHR10869">
    <property type="entry name" value="PROLYL 4-HYDROXYLASE ALPHA SUBUNIT"/>
    <property type="match status" value="1"/>
</dbReference>
<dbReference type="GO" id="GO:0004656">
    <property type="term" value="F:procollagen-proline 4-dioxygenase activity"/>
    <property type="evidence" value="ECO:0007669"/>
    <property type="project" value="TreeGrafter"/>
</dbReference>
<evidence type="ECO:0000313" key="8">
    <source>
        <dbReference type="EMBL" id="MBE9608631.1"/>
    </source>
</evidence>
<evidence type="ECO:0000256" key="2">
    <source>
        <dbReference type="ARBA" id="ARBA00022723"/>
    </source>
</evidence>
<dbReference type="InterPro" id="IPR006620">
    <property type="entry name" value="Pro_4_hyd_alph"/>
</dbReference>
<evidence type="ECO:0000313" key="9">
    <source>
        <dbReference type="Proteomes" id="UP000604481"/>
    </source>
</evidence>